<evidence type="ECO:0000256" key="3">
    <source>
        <dbReference type="ARBA" id="ARBA00022496"/>
    </source>
</evidence>
<dbReference type="InterPro" id="IPR027417">
    <property type="entry name" value="P-loop_NTPase"/>
</dbReference>
<dbReference type="PROSITE" id="PS50893">
    <property type="entry name" value="ABC_TRANSPORTER_2"/>
    <property type="match status" value="1"/>
</dbReference>
<dbReference type="PANTHER" id="PTHR42781">
    <property type="entry name" value="SPERMIDINE/PUTRESCINE IMPORT ATP-BINDING PROTEIN POTA"/>
    <property type="match status" value="1"/>
</dbReference>
<keyword evidence="4" id="KW-0547">Nucleotide-binding</keyword>
<dbReference type="InterPro" id="IPR050093">
    <property type="entry name" value="ABC_SmlMolc_Importer"/>
</dbReference>
<dbReference type="Gene3D" id="3.40.50.300">
    <property type="entry name" value="P-loop containing nucleotide triphosphate hydrolases"/>
    <property type="match status" value="1"/>
</dbReference>
<evidence type="ECO:0000256" key="8">
    <source>
        <dbReference type="ARBA" id="ARBA00023136"/>
    </source>
</evidence>
<evidence type="ECO:0000313" key="10">
    <source>
        <dbReference type="EMBL" id="MDW8803001.1"/>
    </source>
</evidence>
<dbReference type="SMART" id="SM00382">
    <property type="entry name" value="AAA"/>
    <property type="match status" value="1"/>
</dbReference>
<organism evidence="10 11">
    <name type="scientific">Clostridium tanneri</name>
    <dbReference type="NCBI Taxonomy" id="3037988"/>
    <lineage>
        <taxon>Bacteria</taxon>
        <taxon>Bacillati</taxon>
        <taxon>Bacillota</taxon>
        <taxon>Clostridia</taxon>
        <taxon>Eubacteriales</taxon>
        <taxon>Clostridiaceae</taxon>
        <taxon>Clostridium</taxon>
    </lineage>
</organism>
<reference evidence="10 11" key="1">
    <citation type="submission" date="2023-04" db="EMBL/GenBank/DDBJ databases">
        <title>Clostridium tannerae sp. nov., isolated from the fecal material of an alpaca.</title>
        <authorList>
            <person name="Miller S."/>
            <person name="Hendry M."/>
            <person name="King J."/>
            <person name="Sankaranarayanan K."/>
            <person name="Lawson P.A."/>
        </authorList>
    </citation>
    <scope>NUCLEOTIDE SEQUENCE [LARGE SCALE GENOMIC DNA]</scope>
    <source>
        <strain evidence="10 11">A1-XYC3</strain>
    </source>
</reference>
<keyword evidence="7" id="KW-0406">Ion transport</keyword>
<gene>
    <name evidence="10" type="ORF">P8V03_17835</name>
</gene>
<dbReference type="GO" id="GO:0005524">
    <property type="term" value="F:ATP binding"/>
    <property type="evidence" value="ECO:0007669"/>
    <property type="project" value="UniProtKB-KW"/>
</dbReference>
<protein>
    <submittedName>
        <fullName evidence="10">ABC transporter ATP-binding protein</fullName>
    </submittedName>
</protein>
<feature type="domain" description="ABC transporter" evidence="9">
    <location>
        <begin position="4"/>
        <end position="234"/>
    </location>
</feature>
<evidence type="ECO:0000256" key="1">
    <source>
        <dbReference type="ARBA" id="ARBA00022448"/>
    </source>
</evidence>
<accession>A0ABU4JYL6</accession>
<dbReference type="InterPro" id="IPR008995">
    <property type="entry name" value="Mo/tungstate-bd_C_term_dom"/>
</dbReference>
<evidence type="ECO:0000256" key="4">
    <source>
        <dbReference type="ARBA" id="ARBA00022741"/>
    </source>
</evidence>
<evidence type="ECO:0000256" key="5">
    <source>
        <dbReference type="ARBA" id="ARBA00022840"/>
    </source>
</evidence>
<dbReference type="PROSITE" id="PS00211">
    <property type="entry name" value="ABC_TRANSPORTER_1"/>
    <property type="match status" value="1"/>
</dbReference>
<dbReference type="PANTHER" id="PTHR42781:SF4">
    <property type="entry name" value="SPERMIDINE_PUTRESCINE IMPORT ATP-BINDING PROTEIN POTA"/>
    <property type="match status" value="1"/>
</dbReference>
<keyword evidence="6" id="KW-0408">Iron</keyword>
<dbReference type="Proteomes" id="UP001281656">
    <property type="component" value="Unassembled WGS sequence"/>
</dbReference>
<evidence type="ECO:0000259" key="9">
    <source>
        <dbReference type="PROSITE" id="PS50893"/>
    </source>
</evidence>
<keyword evidence="3" id="KW-0410">Iron transport</keyword>
<proteinExistence type="predicted"/>
<keyword evidence="2" id="KW-1003">Cell membrane</keyword>
<dbReference type="SUPFAM" id="SSF50331">
    <property type="entry name" value="MOP-like"/>
    <property type="match status" value="1"/>
</dbReference>
<evidence type="ECO:0000256" key="2">
    <source>
        <dbReference type="ARBA" id="ARBA00022475"/>
    </source>
</evidence>
<evidence type="ECO:0000256" key="7">
    <source>
        <dbReference type="ARBA" id="ARBA00023065"/>
    </source>
</evidence>
<keyword evidence="11" id="KW-1185">Reference proteome</keyword>
<dbReference type="SUPFAM" id="SSF52540">
    <property type="entry name" value="P-loop containing nucleoside triphosphate hydrolases"/>
    <property type="match status" value="1"/>
</dbReference>
<dbReference type="Pfam" id="PF00005">
    <property type="entry name" value="ABC_tran"/>
    <property type="match status" value="1"/>
</dbReference>
<dbReference type="InterPro" id="IPR003439">
    <property type="entry name" value="ABC_transporter-like_ATP-bd"/>
</dbReference>
<evidence type="ECO:0000313" key="11">
    <source>
        <dbReference type="Proteomes" id="UP001281656"/>
    </source>
</evidence>
<name>A0ABU4JYL6_9CLOT</name>
<dbReference type="RefSeq" id="WP_318799199.1">
    <property type="nucleotide sequence ID" value="NZ_JARUJP010000035.1"/>
</dbReference>
<dbReference type="InterPro" id="IPR017871">
    <property type="entry name" value="ABC_transporter-like_CS"/>
</dbReference>
<keyword evidence="1" id="KW-0813">Transport</keyword>
<dbReference type="InterPro" id="IPR003593">
    <property type="entry name" value="AAA+_ATPase"/>
</dbReference>
<keyword evidence="8" id="KW-0472">Membrane</keyword>
<dbReference type="InterPro" id="IPR015853">
    <property type="entry name" value="ABC_transpr_FbpC"/>
</dbReference>
<sequence length="379" mass="42400">MTKLQVKNLNKSFNGTRILNNVGFSIDDGEIISLLGESGCGKSTTLKTIAGLIHPDSGDIILDGASILNIPAEKRKIVIVFQEHLLFPHLNIEDNIGFGLKMAGVRKRIKESKVSEIIGLLKLQGLEKRYPSELSGGQKQRVALGRALAIEPKVLLLDEPFSSLDIRLREEMRELVLDIQKNFKITTILVTHDKEEALMMSDKIAVMIGGTIAQFDKPESIYKKPVSALVADFFGEKNYIEGSVKNGVFNCNFGSFEVEPYLQGNGKMMIRPEEIGILSKVQDFSISDIRKQEVSLELETNGESEKLMEDKAYSKGESICRVNAIVKKRRYLGDKVYYSVEAEEKELKVISNEQINFTVGEKVSLIVDFSKGIFYQLNK</sequence>
<comment type="caution">
    <text evidence="10">The sequence shown here is derived from an EMBL/GenBank/DDBJ whole genome shotgun (WGS) entry which is preliminary data.</text>
</comment>
<keyword evidence="5 10" id="KW-0067">ATP-binding</keyword>
<dbReference type="EMBL" id="JARUJP010000035">
    <property type="protein sequence ID" value="MDW8803001.1"/>
    <property type="molecule type" value="Genomic_DNA"/>
</dbReference>
<dbReference type="CDD" id="cd03259">
    <property type="entry name" value="ABC_Carb_Solutes_like"/>
    <property type="match status" value="1"/>
</dbReference>
<evidence type="ECO:0000256" key="6">
    <source>
        <dbReference type="ARBA" id="ARBA00023004"/>
    </source>
</evidence>